<evidence type="ECO:0000256" key="1">
    <source>
        <dbReference type="SAM" id="MobiDB-lite"/>
    </source>
</evidence>
<accession>H0EC44</accession>
<proteinExistence type="predicted"/>
<evidence type="ECO:0000313" key="3">
    <source>
        <dbReference type="Proteomes" id="UP000005143"/>
    </source>
</evidence>
<dbReference type="Proteomes" id="UP000005143">
    <property type="component" value="Unassembled WGS sequence"/>
</dbReference>
<dbReference type="EMBL" id="AGUD01000340">
    <property type="protein sequence ID" value="EHN08751.1"/>
    <property type="molecule type" value="Genomic_DNA"/>
</dbReference>
<comment type="caution">
    <text evidence="2">The sequence shown here is derived from an EMBL/GenBank/DDBJ whole genome shotgun (WGS) entry which is preliminary data.</text>
</comment>
<feature type="region of interest" description="Disordered" evidence="1">
    <location>
        <begin position="134"/>
        <end position="168"/>
    </location>
</feature>
<protein>
    <submittedName>
        <fullName evidence="2">Uncharacterized protein</fullName>
    </submittedName>
</protein>
<sequence length="168" mass="17373">MARALPPTLTRATPVVGRLRRDLPAVRRALLALPALRPSAVDALGRTRTALAAATPILRGVRYYGSDFILGVLNGLAGVAVGNYNELGHYARLEFVQNVQTLLGGALSSLVPALTGGGLLGPINVRTHLDARCPGSTAPPAPDGSSPWVPDPSICDPADSMPASVNQP</sequence>
<dbReference type="AlphaFoldDB" id="H0EC44"/>
<name>H0EC44_9ACTN</name>
<organism evidence="2 3">
    <name type="scientific">Patulibacter medicamentivorans</name>
    <dbReference type="NCBI Taxonomy" id="1097667"/>
    <lineage>
        <taxon>Bacteria</taxon>
        <taxon>Bacillati</taxon>
        <taxon>Actinomycetota</taxon>
        <taxon>Thermoleophilia</taxon>
        <taxon>Solirubrobacterales</taxon>
        <taxon>Patulibacteraceae</taxon>
        <taxon>Patulibacter</taxon>
    </lineage>
</organism>
<evidence type="ECO:0000313" key="2">
    <source>
        <dbReference type="EMBL" id="EHN08751.1"/>
    </source>
</evidence>
<gene>
    <name evidence="2" type="ORF">PAI11_44310</name>
</gene>
<keyword evidence="3" id="KW-1185">Reference proteome</keyword>
<reference evidence="2 3" key="1">
    <citation type="journal article" date="2013" name="Biodegradation">
        <title>Quantitative proteomic analysis of ibuprofen-degrading Patulibacter sp. strain I11.</title>
        <authorList>
            <person name="Almeida B."/>
            <person name="Kjeldal H."/>
            <person name="Lolas I."/>
            <person name="Knudsen A.D."/>
            <person name="Carvalho G."/>
            <person name="Nielsen K.L."/>
            <person name="Barreto Crespo M.T."/>
            <person name="Stensballe A."/>
            <person name="Nielsen J.L."/>
        </authorList>
    </citation>
    <scope>NUCLEOTIDE SEQUENCE [LARGE SCALE GENOMIC DNA]</scope>
    <source>
        <strain evidence="2 3">I11</strain>
    </source>
</reference>